<dbReference type="InterPro" id="IPR050832">
    <property type="entry name" value="Bact_Acetyltransf"/>
</dbReference>
<dbReference type="STRING" id="405436.SAMN05444365_101536"/>
<dbReference type="RefSeq" id="WP_091550908.1">
    <property type="nucleotide sequence ID" value="NZ_FNPH01000001.1"/>
</dbReference>
<dbReference type="SUPFAM" id="SSF55729">
    <property type="entry name" value="Acyl-CoA N-acyltransferases (Nat)"/>
    <property type="match status" value="2"/>
</dbReference>
<dbReference type="PANTHER" id="PTHR43877">
    <property type="entry name" value="AMINOALKYLPHOSPHONATE N-ACETYLTRANSFERASE-RELATED-RELATED"/>
    <property type="match status" value="1"/>
</dbReference>
<dbReference type="Gene3D" id="3.40.630.30">
    <property type="match status" value="1"/>
</dbReference>
<dbReference type="InterPro" id="IPR000182">
    <property type="entry name" value="GNAT_dom"/>
</dbReference>
<dbReference type="GO" id="GO:0016747">
    <property type="term" value="F:acyltransferase activity, transferring groups other than amino-acyl groups"/>
    <property type="evidence" value="ECO:0007669"/>
    <property type="project" value="InterPro"/>
</dbReference>
<evidence type="ECO:0000256" key="1">
    <source>
        <dbReference type="ARBA" id="ARBA00022679"/>
    </source>
</evidence>
<evidence type="ECO:0000256" key="2">
    <source>
        <dbReference type="ARBA" id="ARBA00023315"/>
    </source>
</evidence>
<evidence type="ECO:0000313" key="4">
    <source>
        <dbReference type="EMBL" id="SDY06013.1"/>
    </source>
</evidence>
<gene>
    <name evidence="4" type="ORF">SAMN05444365_101536</name>
</gene>
<dbReference type="OrthoDB" id="4119890at2"/>
<keyword evidence="4" id="KW-0689">Ribosomal protein</keyword>
<protein>
    <submittedName>
        <fullName evidence="4">Ribosomal protein S18 acetylase RimI</fullName>
    </submittedName>
</protein>
<dbReference type="Pfam" id="PF13508">
    <property type="entry name" value="Acetyltransf_7"/>
    <property type="match status" value="1"/>
</dbReference>
<sequence>MVREWDPRTASSGELQSLLDTLNAAVAADLPDDPLWQDSSLREYLSETMPGERRISWIAEEKPDADGSPTRIVGYVNVLLLGEIGVVELLVHPAVRRRGLGRRLLGIAARRVYHEGFTALGVEVIGGTPAVAFYDANGFNREYVEIRSVLRLSAVDWLALGEMARGVAAGYRIEFHPGGPTDPQMIEAYARAKAELRDVEDGDLDLRPSSYDPERLRESLACLHRRGMKPYIVLAIHEQTGEVAGLTEVVVPAQHPTRADQYDTIVAQGHRSYGIDRAIKARMLFELRAAEPKLAEVQTWNAQANESMLKVNAELGFEPDRDWWEFGADVADIAHRLEAEH</sequence>
<dbReference type="AlphaFoldDB" id="A0A1H3GRR6"/>
<name>A0A1H3GRR6_9ACTN</name>
<proteinExistence type="predicted"/>
<feature type="domain" description="N-acetyltransferase" evidence="3">
    <location>
        <begin position="1"/>
        <end position="155"/>
    </location>
</feature>
<accession>A0A1H3GRR6</accession>
<keyword evidence="1" id="KW-0808">Transferase</keyword>
<dbReference type="EMBL" id="FNPH01000001">
    <property type="protein sequence ID" value="SDY06013.1"/>
    <property type="molecule type" value="Genomic_DNA"/>
</dbReference>
<reference evidence="5" key="1">
    <citation type="submission" date="2016-10" db="EMBL/GenBank/DDBJ databases">
        <authorList>
            <person name="Varghese N."/>
            <person name="Submissions S."/>
        </authorList>
    </citation>
    <scope>NUCLEOTIDE SEQUENCE [LARGE SCALE GENOMIC DNA]</scope>
    <source>
        <strain evidence="5">DSM 45245</strain>
    </source>
</reference>
<dbReference type="GO" id="GO:0005840">
    <property type="term" value="C:ribosome"/>
    <property type="evidence" value="ECO:0007669"/>
    <property type="project" value="UniProtKB-KW"/>
</dbReference>
<dbReference type="Proteomes" id="UP000242415">
    <property type="component" value="Unassembled WGS sequence"/>
</dbReference>
<keyword evidence="4" id="KW-0687">Ribonucleoprotein</keyword>
<keyword evidence="2" id="KW-0012">Acyltransferase</keyword>
<dbReference type="PROSITE" id="PS51186">
    <property type="entry name" value="GNAT"/>
    <property type="match status" value="2"/>
</dbReference>
<keyword evidence="5" id="KW-1185">Reference proteome</keyword>
<dbReference type="PANTHER" id="PTHR43877:SF1">
    <property type="entry name" value="ACETYLTRANSFERASE"/>
    <property type="match status" value="1"/>
</dbReference>
<dbReference type="InterPro" id="IPR016181">
    <property type="entry name" value="Acyl_CoA_acyltransferase"/>
</dbReference>
<evidence type="ECO:0000259" key="3">
    <source>
        <dbReference type="PROSITE" id="PS51186"/>
    </source>
</evidence>
<organism evidence="4 5">
    <name type="scientific">Micromonospora pattaloongensis</name>
    <dbReference type="NCBI Taxonomy" id="405436"/>
    <lineage>
        <taxon>Bacteria</taxon>
        <taxon>Bacillati</taxon>
        <taxon>Actinomycetota</taxon>
        <taxon>Actinomycetes</taxon>
        <taxon>Micromonosporales</taxon>
        <taxon>Micromonosporaceae</taxon>
        <taxon>Micromonospora</taxon>
    </lineage>
</organism>
<evidence type="ECO:0000313" key="5">
    <source>
        <dbReference type="Proteomes" id="UP000242415"/>
    </source>
</evidence>
<feature type="domain" description="N-acetyltransferase" evidence="3">
    <location>
        <begin position="194"/>
        <end position="340"/>
    </location>
</feature>